<dbReference type="RefSeq" id="WP_168880544.1">
    <property type="nucleotide sequence ID" value="NZ_JABAIL010000001.1"/>
</dbReference>
<evidence type="ECO:0000313" key="2">
    <source>
        <dbReference type="Proteomes" id="UP000585050"/>
    </source>
</evidence>
<evidence type="ECO:0008006" key="3">
    <source>
        <dbReference type="Google" id="ProtNLM"/>
    </source>
</evidence>
<dbReference type="PROSITE" id="PS51257">
    <property type="entry name" value="PROKAR_LIPOPROTEIN"/>
    <property type="match status" value="1"/>
</dbReference>
<dbReference type="AlphaFoldDB" id="A0A7X8SGM5"/>
<sequence length="243" mass="26769">MKKLVTILSAIALLSSCNEESTPVVPEDTSSHDLQVSLYGLPVVTIEKEQYPGGPVTEVELDYNRQVYIDLDAASADTNADTTGIHWNDAGYVQFDIPGGVDTAEGSEGWDIVMTYYNGYTSDGEGGQVPYYMTGGLVNKGTAKALRLNKAELEEEGQTFVAYNDVTFEDASALTLSSSADAIGSDWKALDFETFTYKIVEDQYYIVESSEGKLYKLTFTDFYSEEDGTKGFPKFKFQRLIAE</sequence>
<dbReference type="InterPro" id="IPR025921">
    <property type="entry name" value="HmuY"/>
</dbReference>
<accession>A0A7X8SGM5</accession>
<keyword evidence="2" id="KW-1185">Reference proteome</keyword>
<protein>
    <recommendedName>
        <fullName evidence="3">HmuY protein</fullName>
    </recommendedName>
</protein>
<dbReference type="EMBL" id="JABAIL010000001">
    <property type="protein sequence ID" value="NLR89860.1"/>
    <property type="molecule type" value="Genomic_DNA"/>
</dbReference>
<name>A0A7X8SGM5_9BACT</name>
<dbReference type="Proteomes" id="UP000585050">
    <property type="component" value="Unassembled WGS sequence"/>
</dbReference>
<proteinExistence type="predicted"/>
<evidence type="ECO:0000313" key="1">
    <source>
        <dbReference type="EMBL" id="NLR89860.1"/>
    </source>
</evidence>
<reference evidence="1 2" key="1">
    <citation type="submission" date="2020-04" db="EMBL/GenBank/DDBJ databases">
        <title>Flammeovirga sp. SR4, a novel species isolated from seawater.</title>
        <authorList>
            <person name="Wang X."/>
        </authorList>
    </citation>
    <scope>NUCLEOTIDE SEQUENCE [LARGE SCALE GENOMIC DNA]</scope>
    <source>
        <strain evidence="1 2">SR4</strain>
    </source>
</reference>
<comment type="caution">
    <text evidence="1">The sequence shown here is derived from an EMBL/GenBank/DDBJ whole genome shotgun (WGS) entry which is preliminary data.</text>
</comment>
<organism evidence="1 2">
    <name type="scientific">Flammeovirga agarivorans</name>
    <dbReference type="NCBI Taxonomy" id="2726742"/>
    <lineage>
        <taxon>Bacteria</taxon>
        <taxon>Pseudomonadati</taxon>
        <taxon>Bacteroidota</taxon>
        <taxon>Cytophagia</taxon>
        <taxon>Cytophagales</taxon>
        <taxon>Flammeovirgaceae</taxon>
        <taxon>Flammeovirga</taxon>
    </lineage>
</organism>
<gene>
    <name evidence="1" type="ORF">HGP29_01525</name>
</gene>
<dbReference type="CDD" id="cd12105">
    <property type="entry name" value="HmuY"/>
    <property type="match status" value="1"/>
</dbReference>
<dbReference type="Pfam" id="PF14064">
    <property type="entry name" value="HmuY"/>
    <property type="match status" value="1"/>
</dbReference>